<dbReference type="InterPro" id="IPR032092">
    <property type="entry name" value="PilW"/>
</dbReference>
<dbReference type="Pfam" id="PF16074">
    <property type="entry name" value="PilW"/>
    <property type="match status" value="1"/>
</dbReference>
<reference evidence="2 3" key="1">
    <citation type="submission" date="2018-06" db="EMBL/GenBank/DDBJ databases">
        <title>Azoarcus communis strain SWub3 genome.</title>
        <authorList>
            <person name="Zorraquino Salvo V."/>
            <person name="Toubiana D."/>
            <person name="Blumwald E."/>
        </authorList>
    </citation>
    <scope>NUCLEOTIDE SEQUENCE [LARGE SCALE GENOMIC DNA]</scope>
    <source>
        <strain evidence="2 3">SWub3</strain>
    </source>
</reference>
<feature type="transmembrane region" description="Helical" evidence="1">
    <location>
        <begin position="20"/>
        <end position="41"/>
    </location>
</feature>
<dbReference type="OrthoDB" id="5496259at2"/>
<keyword evidence="1" id="KW-1133">Transmembrane helix</keyword>
<evidence type="ECO:0000313" key="2">
    <source>
        <dbReference type="EMBL" id="PZA15795.1"/>
    </source>
</evidence>
<dbReference type="NCBIfam" id="TIGR02532">
    <property type="entry name" value="IV_pilin_GFxxxE"/>
    <property type="match status" value="1"/>
</dbReference>
<dbReference type="EMBL" id="QKOE01000011">
    <property type="protein sequence ID" value="PZA15795.1"/>
    <property type="molecule type" value="Genomic_DNA"/>
</dbReference>
<dbReference type="AlphaFoldDB" id="A0A323UTJ0"/>
<dbReference type="RefSeq" id="WP_110526282.1">
    <property type="nucleotide sequence ID" value="NZ_QKOE01000011.1"/>
</dbReference>
<dbReference type="SUPFAM" id="SSF54523">
    <property type="entry name" value="Pili subunits"/>
    <property type="match status" value="1"/>
</dbReference>
<dbReference type="InterPro" id="IPR045584">
    <property type="entry name" value="Pilin-like"/>
</dbReference>
<sequence>MLPRHTRRTHAHRQRGLTLIELMISLVLGLIVTGGAISLFIGNREANRTTENLSRMQENSRVAFELMARSLRDAGGNPCGATTVANVLEGSDTTWWSNWADNAIRGYDNNTSSPAVTTGTGAGQRVAGTDTLILMSGDDSGVSIVTHDAPAAQFKVSTTAHGFKDGDILMACDDHLAAIFQTTNASATNVTLVHNTGSSVKPGNCSKGLGYPTLCTALGSGYSFEGNGYIVKLIAEAWFIGYNARGGRSLFRSAPVIDYASPSNLPTVSATEIVDNVTDMQLLYKTRDPANSGGTNDYVTAANITEWSDVVAVNVELTFISNDRISTADGKPTLERKLIHVATLRNRAP</sequence>
<gene>
    <name evidence="2" type="ORF">DNK49_15115</name>
</gene>
<evidence type="ECO:0000313" key="3">
    <source>
        <dbReference type="Proteomes" id="UP000248259"/>
    </source>
</evidence>
<comment type="caution">
    <text evidence="2">The sequence shown here is derived from an EMBL/GenBank/DDBJ whole genome shotgun (WGS) entry which is preliminary data.</text>
</comment>
<dbReference type="GO" id="GO:0043683">
    <property type="term" value="P:type IV pilus assembly"/>
    <property type="evidence" value="ECO:0007669"/>
    <property type="project" value="InterPro"/>
</dbReference>
<protein>
    <submittedName>
        <fullName evidence="2">Pilus assembly protein PilW</fullName>
    </submittedName>
</protein>
<dbReference type="Pfam" id="PF07963">
    <property type="entry name" value="N_methyl"/>
    <property type="match status" value="1"/>
</dbReference>
<keyword evidence="3" id="KW-1185">Reference proteome</keyword>
<dbReference type="InterPro" id="IPR012902">
    <property type="entry name" value="N_methyl_site"/>
</dbReference>
<dbReference type="Proteomes" id="UP000248259">
    <property type="component" value="Unassembled WGS sequence"/>
</dbReference>
<accession>A0A323UTJ0</accession>
<keyword evidence="1" id="KW-0812">Transmembrane</keyword>
<name>A0A323UTJ0_9RHOO</name>
<organism evidence="2 3">
    <name type="scientific">Parazoarcus communis SWub3 = DSM 12120</name>
    <dbReference type="NCBI Taxonomy" id="1121029"/>
    <lineage>
        <taxon>Bacteria</taxon>
        <taxon>Pseudomonadati</taxon>
        <taxon>Pseudomonadota</taxon>
        <taxon>Betaproteobacteria</taxon>
        <taxon>Rhodocyclales</taxon>
        <taxon>Zoogloeaceae</taxon>
        <taxon>Parazoarcus</taxon>
    </lineage>
</organism>
<proteinExistence type="predicted"/>
<evidence type="ECO:0000256" key="1">
    <source>
        <dbReference type="SAM" id="Phobius"/>
    </source>
</evidence>
<dbReference type="PROSITE" id="PS00409">
    <property type="entry name" value="PROKAR_NTER_METHYL"/>
    <property type="match status" value="1"/>
</dbReference>
<keyword evidence="1" id="KW-0472">Membrane</keyword>